<sequence length="1249" mass="137592">TYVPKVTKILDYETWPNEGFTFDLTATAKLGMTVPAAEELTVTATKAEPDKEFGTFTFNAAGDYTLKIKERVPENAVDNRLAGILYENSDHTVVVTVGEVNKELKVTKVTIDGVEVTDATAIETAKVDVTNTYDAKGEITLGGKKTIENRVFNSNDALTVTIYNGTEINTEAIISEISVPLVTGKTEADYILPTINYVLNQIGAGKTVEFTYTVVENAKMANTTAKQEKHVVKVTVADNYSGKLNITLVTVDGTEITIDKATDVFGGIDFINTYTSEGETDLSALKVMTGKNLNEEEFSFRLIGPNVKDGAEIVSNDGDGVVEFTKIKYTQSDMVEDGEIKTERTYTYTINEVVPEDATENEDGTFTKDGVKYDGTPKTITVTLIDNQDGTITVTPDINGEEVKFVNEYTSEGTVDLSALKVLTGKNLKENEFSFKLVGPNVENGEEIVGNAGDGKVTFSAIKYTQADMVVDGEIKAERDYTYTISEIIPEDATENEDGTFTKDGVKYDGTPKTITVTLVDNQDGTITATPDVNGEEVKFENDYTSEAQIQFFAKKILVNRKLTEGKFTFELVDAEDNVLQTKTYTVEEDGTGLVTFDPILYTHEEFTVKDDEDNITGYITEKELTYTIREVVPGPEDEGYDPTVIYDAHTEEITVKLTDDQKGNIITAPTQDELDIVSFTNIVIKVSKVDVANGEELEGAHIQVIDKDGNVVDEWDSEEEAHDVKGLKTGEEYTLRETVAPNGYDVTTDTFFTVDEEGNVTTTGDVTYDEEGNTILLVEDEMFKLSASVKKIWDDDNNRDCVRPLSITVSLMQKTADGTVSVAKDSKGKEIVRTLSLDNNWAAKVDSLPMVDTDQKNIEYYWVEEEPGRGYTASYETKTIRNDEGVTIGIVTTITNTRTPDKTSVSVRKVWEDEGNAYNTRTSEIRVQLFADGAAIGEEVKLNAANNWSYTWTGLNKCKNEDGRLASPETIKYTVEELEIPEGYQAKVTGSATTGFVITNTLERGKLIIEKEFEFEPIIPEEPDDTPIDIPVIKTWNDNGNKDGNRPKSVTVRLLADGVEVASAELTEAGGWKTTFTGLPPYNGEEKINYTITEDLVAWYTAEINGFNIRNNYQPELTSVSVRKVWRDNNNAAGLRPTSIYATLSNGTVVLLNEANNWTATVDNLPTKLNGEPAVYTWTEQTVVGYNLTAVTQDGNTTVFTNTVVNVPKTPAGNKNPTTPSGEFAKFEEYETALGVEVIINHVGDCFD</sequence>
<feature type="domain" description="Streptococcal pilin isopeptide linkage" evidence="2">
    <location>
        <begin position="143"/>
        <end position="274"/>
    </location>
</feature>
<feature type="domain" description="CNA-B" evidence="1">
    <location>
        <begin position="1121"/>
        <end position="1204"/>
    </location>
</feature>
<evidence type="ECO:0000259" key="3">
    <source>
        <dbReference type="Pfam" id="PF17802"/>
    </source>
</evidence>
<dbReference type="Pfam" id="PF17802">
    <property type="entry name" value="SpaA"/>
    <property type="match status" value="1"/>
</dbReference>
<proteinExistence type="predicted"/>
<organism evidence="4">
    <name type="scientific">uncultured bacterium Contigcl_1523</name>
    <dbReference type="NCBI Taxonomy" id="1393648"/>
    <lineage>
        <taxon>Bacteria</taxon>
        <taxon>environmental samples</taxon>
    </lineage>
</organism>
<dbReference type="InterPro" id="IPR008454">
    <property type="entry name" value="Collagen-bd_Cna-like_B-typ_dom"/>
</dbReference>
<dbReference type="InterPro" id="IPR022464">
    <property type="entry name" value="Strep_pil_isopept_link"/>
</dbReference>
<dbReference type="EMBL" id="KC246856">
    <property type="protein sequence ID" value="AHF25873.1"/>
    <property type="molecule type" value="Genomic_DNA"/>
</dbReference>
<feature type="domain" description="Streptococcal pilin isopeptide linkage" evidence="2">
    <location>
        <begin position="5"/>
        <end position="133"/>
    </location>
</feature>
<feature type="domain" description="CNA-B" evidence="1">
    <location>
        <begin position="1031"/>
        <end position="1112"/>
    </location>
</feature>
<feature type="domain" description="Streptococcal pilin isopeptide linkage" evidence="2">
    <location>
        <begin position="418"/>
        <end position="545"/>
    </location>
</feature>
<reference evidence="4" key="1">
    <citation type="journal article" date="2013" name="PLoS ONE">
        <title>Metagenomic insights into the carbohydrate-active enzymes carried by the microorganisms adhering to solid digesta in the rumen of cows.</title>
        <authorList>
            <person name="Wang L."/>
            <person name="Hatem A."/>
            <person name="Catalyurek U.V."/>
            <person name="Morrison M."/>
            <person name="Yu Z."/>
        </authorList>
    </citation>
    <scope>NUCLEOTIDE SEQUENCE</scope>
</reference>
<evidence type="ECO:0000259" key="2">
    <source>
        <dbReference type="Pfam" id="PF12892"/>
    </source>
</evidence>
<evidence type="ECO:0000259" key="1">
    <source>
        <dbReference type="Pfam" id="PF05738"/>
    </source>
</evidence>
<feature type="domain" description="Streptococcal pilin isopeptide linkage" evidence="2">
    <location>
        <begin position="554"/>
        <end position="683"/>
    </location>
</feature>
<dbReference type="InterPro" id="IPR013783">
    <property type="entry name" value="Ig-like_fold"/>
</dbReference>
<dbReference type="Gene3D" id="2.60.40.3050">
    <property type="match status" value="4"/>
</dbReference>
<accession>W0FLV5</accession>
<dbReference type="CDD" id="cd00222">
    <property type="entry name" value="CollagenBindB"/>
    <property type="match status" value="4"/>
</dbReference>
<protein>
    <submittedName>
        <fullName evidence="4">LPXTG-motif cell wall anchor domain protein</fullName>
    </submittedName>
</protein>
<feature type="domain" description="CNA-B" evidence="1">
    <location>
        <begin position="906"/>
        <end position="1002"/>
    </location>
</feature>
<evidence type="ECO:0000313" key="4">
    <source>
        <dbReference type="EMBL" id="AHF25873.1"/>
    </source>
</evidence>
<dbReference type="InterPro" id="IPR041033">
    <property type="entry name" value="SpaA_PFL_dom_1"/>
</dbReference>
<dbReference type="Pfam" id="PF12892">
    <property type="entry name" value="FctA"/>
    <property type="match status" value="5"/>
</dbReference>
<dbReference type="Gene3D" id="2.60.40.1140">
    <property type="entry name" value="Collagen-binding surface protein Cna, B-type domain"/>
    <property type="match status" value="4"/>
</dbReference>
<feature type="domain" description="CNA-B" evidence="1">
    <location>
        <begin position="789"/>
        <end position="883"/>
    </location>
</feature>
<dbReference type="InterPro" id="IPR038174">
    <property type="entry name" value="Strep_pil_link_sf"/>
</dbReference>
<feature type="domain" description="Streptococcal pilin isopeptide linkage" evidence="2">
    <location>
        <begin position="283"/>
        <end position="410"/>
    </location>
</feature>
<dbReference type="Gene3D" id="2.60.40.10">
    <property type="entry name" value="Immunoglobulins"/>
    <property type="match status" value="1"/>
</dbReference>
<feature type="non-terminal residue" evidence="4">
    <location>
        <position position="1"/>
    </location>
</feature>
<dbReference type="AlphaFoldDB" id="W0FLV5"/>
<name>W0FLV5_9BACT</name>
<dbReference type="Pfam" id="PF05738">
    <property type="entry name" value="Cna_B"/>
    <property type="match status" value="4"/>
</dbReference>
<feature type="domain" description="SpaA-like prealbumin fold" evidence="3">
    <location>
        <begin position="685"/>
        <end position="763"/>
    </location>
</feature>
<dbReference type="SUPFAM" id="SSF49478">
    <property type="entry name" value="Cna protein B-type domain"/>
    <property type="match status" value="4"/>
</dbReference>